<dbReference type="GO" id="GO:0016788">
    <property type="term" value="F:hydrolase activity, acting on ester bonds"/>
    <property type="evidence" value="ECO:0007669"/>
    <property type="project" value="InterPro"/>
</dbReference>
<dbReference type="InterPro" id="IPR032466">
    <property type="entry name" value="Metal_Hydrolase"/>
</dbReference>
<reference evidence="2" key="1">
    <citation type="submission" date="2017-07" db="EMBL/GenBank/DDBJ databases">
        <title>Novel pathways for hydrocarbon cycling and metabolic interdependencies in hydrothermal sediment communities.</title>
        <authorList>
            <person name="Dombrowski N."/>
            <person name="Seitz K."/>
            <person name="Teske A."/>
            <person name="Baker B."/>
        </authorList>
    </citation>
    <scope>NUCLEOTIDE SEQUENCE [LARGE SCALE GENOMIC DNA]</scope>
</reference>
<comment type="caution">
    <text evidence="1">The sequence shown here is derived from an EMBL/GenBank/DDBJ whole genome shotgun (WGS) entry which is preliminary data.</text>
</comment>
<dbReference type="SUPFAM" id="SSF51556">
    <property type="entry name" value="Metallo-dependent hydrolases"/>
    <property type="match status" value="1"/>
</dbReference>
<dbReference type="EMBL" id="NMUJ01000046">
    <property type="protein sequence ID" value="OYV02851.1"/>
    <property type="molecule type" value="Genomic_DNA"/>
</dbReference>
<proteinExistence type="predicted"/>
<name>A0A257LVS5_UNCW3</name>
<organism evidence="1 2">
    <name type="scientific">candidate division WOR-3 bacterium 4484_18</name>
    <dbReference type="NCBI Taxonomy" id="2020626"/>
    <lineage>
        <taxon>Bacteria</taxon>
        <taxon>Bacteria division WOR-3</taxon>
    </lineage>
</organism>
<dbReference type="CDD" id="cd01310">
    <property type="entry name" value="TatD_DNAse"/>
    <property type="match status" value="1"/>
</dbReference>
<dbReference type="Gene3D" id="3.20.20.140">
    <property type="entry name" value="Metal-dependent hydrolases"/>
    <property type="match status" value="1"/>
</dbReference>
<protein>
    <recommendedName>
        <fullName evidence="3">Hydrolase TatD</fullName>
    </recommendedName>
</protein>
<dbReference type="Pfam" id="PF01026">
    <property type="entry name" value="TatD_DNase"/>
    <property type="match status" value="1"/>
</dbReference>
<dbReference type="AlphaFoldDB" id="A0A257LVS5"/>
<evidence type="ECO:0008006" key="3">
    <source>
        <dbReference type="Google" id="ProtNLM"/>
    </source>
</evidence>
<dbReference type="Proteomes" id="UP000216312">
    <property type="component" value="Unassembled WGS sequence"/>
</dbReference>
<evidence type="ECO:0000313" key="2">
    <source>
        <dbReference type="Proteomes" id="UP000216312"/>
    </source>
</evidence>
<dbReference type="PANTHER" id="PTHR46124">
    <property type="entry name" value="D-AMINOACYL-TRNA DEACYLASE"/>
    <property type="match status" value="1"/>
</dbReference>
<dbReference type="GO" id="GO:0005829">
    <property type="term" value="C:cytosol"/>
    <property type="evidence" value="ECO:0007669"/>
    <property type="project" value="TreeGrafter"/>
</dbReference>
<evidence type="ECO:0000313" key="1">
    <source>
        <dbReference type="EMBL" id="OYV02851.1"/>
    </source>
</evidence>
<dbReference type="PANTHER" id="PTHR46124:SF2">
    <property type="entry name" value="D-AMINOACYL-TRNA DEACYLASE"/>
    <property type="match status" value="1"/>
</dbReference>
<accession>A0A257LVS5</accession>
<sequence length="157" mass="17799">MRLIDTHAHLQGAEFNRDLEPVLARAVKAGVQLIINVGYDLNSSKRAIQLYRKYSMLPPAVGIHPHDAKAWSDEVESSLRRWAGSPHVVAIGEIGLDFYKDYSPRAQQLQVLEKQLQIALDYRLPVILHVRNAYMDILNVLKNFPSLRGVMHAFSNT</sequence>
<gene>
    <name evidence="1" type="ORF">CGW93_03570</name>
</gene>
<dbReference type="InterPro" id="IPR001130">
    <property type="entry name" value="TatD-like"/>
</dbReference>